<dbReference type="SUPFAM" id="SSF56672">
    <property type="entry name" value="DNA/RNA polymerases"/>
    <property type="match status" value="1"/>
</dbReference>
<evidence type="ECO:0000256" key="7">
    <source>
        <dbReference type="SAM" id="MobiDB-lite"/>
    </source>
</evidence>
<dbReference type="OrthoDB" id="427924at2759"/>
<dbReference type="FunFam" id="3.30.70.270:FF:000026">
    <property type="entry name" value="Transposon Ty3-G Gag-Pol polyprotein"/>
    <property type="match status" value="1"/>
</dbReference>
<keyword evidence="1" id="KW-0808">Transferase</keyword>
<dbReference type="InterPro" id="IPR043128">
    <property type="entry name" value="Rev_trsase/Diguanyl_cyclase"/>
</dbReference>
<sequence length="292" mass="33605">TVFDRLRKTNLKLQLDKSEFLRKEVLYLGHTITKDGLKPNNDKIKAVLNFPLPKTITEIKSFLGLIGYYRRFIKDFARVTQPLTSCLKKRNKIIINEKYIEAFQKCKELLTNAPLLQYPDPEKPYVLTTDASEVALGAVLSQGAIGSDRPIAYASRTLSDTESRYSTIERELLAIVWAVKHFRPYLYGHKFKIYTDHRPLAWLYSLKEPNSKLTRWRLRLQEHDFEVVYKKGKQNTNADALSRIKLNALGAGENASVAVNIDDQESRFQDLRDVTDDDNSDKSRTLTISDMS</sequence>
<dbReference type="InterPro" id="IPR043502">
    <property type="entry name" value="DNA/RNA_pol_sf"/>
</dbReference>
<dbReference type="GO" id="GO:0016787">
    <property type="term" value="F:hydrolase activity"/>
    <property type="evidence" value="ECO:0007669"/>
    <property type="project" value="UniProtKB-KW"/>
</dbReference>
<dbReference type="Gene3D" id="3.30.70.270">
    <property type="match status" value="2"/>
</dbReference>
<protein>
    <submittedName>
        <fullName evidence="9">Jg21785 protein</fullName>
    </submittedName>
</protein>
<keyword evidence="2" id="KW-0548">Nucleotidyltransferase</keyword>
<organism evidence="9 10">
    <name type="scientific">Pararge aegeria aegeria</name>
    <dbReference type="NCBI Taxonomy" id="348720"/>
    <lineage>
        <taxon>Eukaryota</taxon>
        <taxon>Metazoa</taxon>
        <taxon>Ecdysozoa</taxon>
        <taxon>Arthropoda</taxon>
        <taxon>Hexapoda</taxon>
        <taxon>Insecta</taxon>
        <taxon>Pterygota</taxon>
        <taxon>Neoptera</taxon>
        <taxon>Endopterygota</taxon>
        <taxon>Lepidoptera</taxon>
        <taxon>Glossata</taxon>
        <taxon>Ditrysia</taxon>
        <taxon>Papilionoidea</taxon>
        <taxon>Nymphalidae</taxon>
        <taxon>Satyrinae</taxon>
        <taxon>Satyrini</taxon>
        <taxon>Parargina</taxon>
        <taxon>Pararge</taxon>
    </lineage>
</organism>
<reference evidence="9" key="1">
    <citation type="submission" date="2022-03" db="EMBL/GenBank/DDBJ databases">
        <authorList>
            <person name="Lindestad O."/>
        </authorList>
    </citation>
    <scope>NUCLEOTIDE SEQUENCE</scope>
</reference>
<evidence type="ECO:0000256" key="2">
    <source>
        <dbReference type="ARBA" id="ARBA00022695"/>
    </source>
</evidence>
<keyword evidence="5" id="KW-0378">Hydrolase</keyword>
<keyword evidence="10" id="KW-1185">Reference proteome</keyword>
<feature type="non-terminal residue" evidence="9">
    <location>
        <position position="1"/>
    </location>
</feature>
<dbReference type="CDD" id="cd09274">
    <property type="entry name" value="RNase_HI_RT_Ty3"/>
    <property type="match status" value="1"/>
</dbReference>
<dbReference type="Pfam" id="PF17917">
    <property type="entry name" value="RT_RNaseH"/>
    <property type="match status" value="1"/>
</dbReference>
<keyword evidence="3" id="KW-0540">Nuclease</keyword>
<evidence type="ECO:0000256" key="1">
    <source>
        <dbReference type="ARBA" id="ARBA00022679"/>
    </source>
</evidence>
<gene>
    <name evidence="9" type="primary">jg21785</name>
    <name evidence="9" type="ORF">PAEG_LOCUS8225</name>
</gene>
<feature type="compositionally biased region" description="Basic and acidic residues" evidence="7">
    <location>
        <begin position="270"/>
        <end position="284"/>
    </location>
</feature>
<feature type="domain" description="Reverse transcriptase RNase H-like" evidence="8">
    <location>
        <begin position="120"/>
        <end position="222"/>
    </location>
</feature>
<accession>A0A8S4R379</accession>
<dbReference type="GO" id="GO:0003964">
    <property type="term" value="F:RNA-directed DNA polymerase activity"/>
    <property type="evidence" value="ECO:0007669"/>
    <property type="project" value="UniProtKB-KW"/>
</dbReference>
<evidence type="ECO:0000256" key="4">
    <source>
        <dbReference type="ARBA" id="ARBA00022759"/>
    </source>
</evidence>
<keyword evidence="6" id="KW-0695">RNA-directed DNA polymerase</keyword>
<dbReference type="PANTHER" id="PTHR37984:SF5">
    <property type="entry name" value="PROTEIN NYNRIN-LIKE"/>
    <property type="match status" value="1"/>
</dbReference>
<evidence type="ECO:0000256" key="5">
    <source>
        <dbReference type="ARBA" id="ARBA00022801"/>
    </source>
</evidence>
<dbReference type="AlphaFoldDB" id="A0A8S4R379"/>
<dbReference type="GO" id="GO:0004519">
    <property type="term" value="F:endonuclease activity"/>
    <property type="evidence" value="ECO:0007669"/>
    <property type="project" value="UniProtKB-KW"/>
</dbReference>
<comment type="caution">
    <text evidence="9">The sequence shown here is derived from an EMBL/GenBank/DDBJ whole genome shotgun (WGS) entry which is preliminary data.</text>
</comment>
<evidence type="ECO:0000256" key="3">
    <source>
        <dbReference type="ARBA" id="ARBA00022722"/>
    </source>
</evidence>
<name>A0A8S4R379_9NEOP</name>
<evidence type="ECO:0000256" key="6">
    <source>
        <dbReference type="ARBA" id="ARBA00022918"/>
    </source>
</evidence>
<dbReference type="Proteomes" id="UP000838756">
    <property type="component" value="Unassembled WGS sequence"/>
</dbReference>
<dbReference type="FunFam" id="3.10.20.370:FF:000001">
    <property type="entry name" value="Retrovirus-related Pol polyprotein from transposon 17.6-like protein"/>
    <property type="match status" value="1"/>
</dbReference>
<evidence type="ECO:0000313" key="10">
    <source>
        <dbReference type="Proteomes" id="UP000838756"/>
    </source>
</evidence>
<dbReference type="PANTHER" id="PTHR37984">
    <property type="entry name" value="PROTEIN CBG26694"/>
    <property type="match status" value="1"/>
</dbReference>
<proteinExistence type="predicted"/>
<dbReference type="InterPro" id="IPR050951">
    <property type="entry name" value="Retrovirus_Pol_polyprotein"/>
</dbReference>
<dbReference type="InterPro" id="IPR041373">
    <property type="entry name" value="RT_RNaseH"/>
</dbReference>
<evidence type="ECO:0000313" key="9">
    <source>
        <dbReference type="EMBL" id="CAH2228131.1"/>
    </source>
</evidence>
<feature type="region of interest" description="Disordered" evidence="7">
    <location>
        <begin position="270"/>
        <end position="292"/>
    </location>
</feature>
<evidence type="ECO:0000259" key="8">
    <source>
        <dbReference type="Pfam" id="PF17917"/>
    </source>
</evidence>
<keyword evidence="4" id="KW-0255">Endonuclease</keyword>
<dbReference type="EMBL" id="CAKXAJ010023837">
    <property type="protein sequence ID" value="CAH2228131.1"/>
    <property type="molecule type" value="Genomic_DNA"/>
</dbReference>